<proteinExistence type="predicted"/>
<reference evidence="1" key="1">
    <citation type="journal article" date="2020" name="Stud. Mycol.">
        <title>101 Dothideomycetes genomes: a test case for predicting lifestyles and emergence of pathogens.</title>
        <authorList>
            <person name="Haridas S."/>
            <person name="Albert R."/>
            <person name="Binder M."/>
            <person name="Bloem J."/>
            <person name="Labutti K."/>
            <person name="Salamov A."/>
            <person name="Andreopoulos B."/>
            <person name="Baker S."/>
            <person name="Barry K."/>
            <person name="Bills G."/>
            <person name="Bluhm B."/>
            <person name="Cannon C."/>
            <person name="Castanera R."/>
            <person name="Culley D."/>
            <person name="Daum C."/>
            <person name="Ezra D."/>
            <person name="Gonzalez J."/>
            <person name="Henrissat B."/>
            <person name="Kuo A."/>
            <person name="Liang C."/>
            <person name="Lipzen A."/>
            <person name="Lutzoni F."/>
            <person name="Magnuson J."/>
            <person name="Mondo S."/>
            <person name="Nolan M."/>
            <person name="Ohm R."/>
            <person name="Pangilinan J."/>
            <person name="Park H.-J."/>
            <person name="Ramirez L."/>
            <person name="Alfaro M."/>
            <person name="Sun H."/>
            <person name="Tritt A."/>
            <person name="Yoshinaga Y."/>
            <person name="Zwiers L.-H."/>
            <person name="Turgeon B."/>
            <person name="Goodwin S."/>
            <person name="Spatafora J."/>
            <person name="Crous P."/>
            <person name="Grigoriev I."/>
        </authorList>
    </citation>
    <scope>NUCLEOTIDE SEQUENCE</scope>
    <source>
        <strain evidence="1">CBS 207.26</strain>
    </source>
</reference>
<gene>
    <name evidence="1" type="ORF">K469DRAFT_716531</name>
</gene>
<evidence type="ECO:0000313" key="2">
    <source>
        <dbReference type="Proteomes" id="UP000800200"/>
    </source>
</evidence>
<accession>A0A6A6DIB8</accession>
<name>A0A6A6DIB8_9PEZI</name>
<feature type="non-terminal residue" evidence="1">
    <location>
        <position position="57"/>
    </location>
</feature>
<keyword evidence="2" id="KW-1185">Reference proteome</keyword>
<organism evidence="1 2">
    <name type="scientific">Zopfia rhizophila CBS 207.26</name>
    <dbReference type="NCBI Taxonomy" id="1314779"/>
    <lineage>
        <taxon>Eukaryota</taxon>
        <taxon>Fungi</taxon>
        <taxon>Dikarya</taxon>
        <taxon>Ascomycota</taxon>
        <taxon>Pezizomycotina</taxon>
        <taxon>Dothideomycetes</taxon>
        <taxon>Dothideomycetes incertae sedis</taxon>
        <taxon>Zopfiaceae</taxon>
        <taxon>Zopfia</taxon>
    </lineage>
</organism>
<dbReference type="AlphaFoldDB" id="A0A6A6DIB8"/>
<sequence length="57" mass="6603">MIWTLLRMSEDGGRLDHDPLARLYQECCDRSSLHVSLRNALKTSGSTSWVRSVKDYF</sequence>
<evidence type="ECO:0000313" key="1">
    <source>
        <dbReference type="EMBL" id="KAF2179274.1"/>
    </source>
</evidence>
<dbReference type="EMBL" id="ML994668">
    <property type="protein sequence ID" value="KAF2179274.1"/>
    <property type="molecule type" value="Genomic_DNA"/>
</dbReference>
<protein>
    <submittedName>
        <fullName evidence="1">Uncharacterized protein</fullName>
    </submittedName>
</protein>
<dbReference type="Proteomes" id="UP000800200">
    <property type="component" value="Unassembled WGS sequence"/>
</dbReference>